<dbReference type="CDD" id="cd00680">
    <property type="entry name" value="RHO_alpha_C"/>
    <property type="match status" value="1"/>
</dbReference>
<dbReference type="EMBL" id="BMZA01000001">
    <property type="protein sequence ID" value="GGY90089.1"/>
    <property type="molecule type" value="Genomic_DNA"/>
</dbReference>
<evidence type="ECO:0000313" key="10">
    <source>
        <dbReference type="Proteomes" id="UP000648075"/>
    </source>
</evidence>
<dbReference type="CDD" id="cd03469">
    <property type="entry name" value="Rieske_RO_Alpha_N"/>
    <property type="match status" value="1"/>
</dbReference>
<dbReference type="GO" id="GO:0016491">
    <property type="term" value="F:oxidoreductase activity"/>
    <property type="evidence" value="ECO:0007669"/>
    <property type="project" value="UniProtKB-KW"/>
</dbReference>
<dbReference type="PRINTS" id="PR00090">
    <property type="entry name" value="RNGDIOXGNASE"/>
</dbReference>
<dbReference type="SUPFAM" id="SSF55961">
    <property type="entry name" value="Bet v1-like"/>
    <property type="match status" value="1"/>
</dbReference>
<name>A0A918P882_9SPHN</name>
<dbReference type="InterPro" id="IPR036922">
    <property type="entry name" value="Rieske_2Fe-2S_sf"/>
</dbReference>
<feature type="domain" description="Rieske" evidence="8">
    <location>
        <begin position="50"/>
        <end position="160"/>
    </location>
</feature>
<dbReference type="Gene3D" id="3.90.380.10">
    <property type="entry name" value="Naphthalene 1,2-dioxygenase Alpha Subunit, Chain A, domain 1"/>
    <property type="match status" value="1"/>
</dbReference>
<evidence type="ECO:0000256" key="2">
    <source>
        <dbReference type="ARBA" id="ARBA00022714"/>
    </source>
</evidence>
<dbReference type="GO" id="GO:0051537">
    <property type="term" value="F:2 iron, 2 sulfur cluster binding"/>
    <property type="evidence" value="ECO:0007669"/>
    <property type="project" value="UniProtKB-KW"/>
</dbReference>
<evidence type="ECO:0000259" key="8">
    <source>
        <dbReference type="PROSITE" id="PS51296"/>
    </source>
</evidence>
<evidence type="ECO:0000256" key="5">
    <source>
        <dbReference type="ARBA" id="ARBA00023004"/>
    </source>
</evidence>
<reference evidence="9" key="2">
    <citation type="submission" date="2020-09" db="EMBL/GenBank/DDBJ databases">
        <authorList>
            <person name="Sun Q."/>
            <person name="Kim S."/>
        </authorList>
    </citation>
    <scope>NUCLEOTIDE SEQUENCE</scope>
    <source>
        <strain evidence="9">KCTC 32255</strain>
    </source>
</reference>
<evidence type="ECO:0000256" key="7">
    <source>
        <dbReference type="ARBA" id="ARBA00023027"/>
    </source>
</evidence>
<protein>
    <submittedName>
        <fullName evidence="9">(2Fe-2S)-binding protein</fullName>
    </submittedName>
</protein>
<dbReference type="SUPFAM" id="SSF50022">
    <property type="entry name" value="ISP domain"/>
    <property type="match status" value="1"/>
</dbReference>
<keyword evidence="2" id="KW-0001">2Fe-2S</keyword>
<dbReference type="InterPro" id="IPR015881">
    <property type="entry name" value="ARHD_Rieske_2Fe_2S"/>
</dbReference>
<keyword evidence="7" id="KW-0520">NAD</keyword>
<reference evidence="9" key="1">
    <citation type="journal article" date="2014" name="Int. J. Syst. Evol. Microbiol.">
        <title>Complete genome sequence of Corynebacterium casei LMG S-19264T (=DSM 44701T), isolated from a smear-ripened cheese.</title>
        <authorList>
            <consortium name="US DOE Joint Genome Institute (JGI-PGF)"/>
            <person name="Walter F."/>
            <person name="Albersmeier A."/>
            <person name="Kalinowski J."/>
            <person name="Ruckert C."/>
        </authorList>
    </citation>
    <scope>NUCLEOTIDE SEQUENCE</scope>
    <source>
        <strain evidence="9">KCTC 32255</strain>
    </source>
</reference>
<sequence>MNVNTMAKPFAGVTTFTQSCGLGTAPVPLEPYRSAAFFERERTQVFERAWLVAGRVEEIPNYGDYITVNLLPGNVPAIINRGKDGTVRAFYNTCSHRGSQVLDAGAGNAKRIVCPYHAWTYAADGDVVSIPDEPSFFNVDKKACGLSRMSVDVWEGWIFVNLQKQPEVGLQEFLGTFADRLAGVPYVAADRPIVLQADLDANWKVVQDAFIESYHIPAIHKKTIAETFSSDENKFARLLDARVFGPHRTVSMYGNPAMSIDPAHKVTMLAYASGDTGSLISAGTSAQMDAFLRHDAVNPTGSDCWSMDVNNIFPNTQIDFGPGGFWVHQFWPLTENTSRYEVKFYVPEPLTARQRLQQEMYVARVIEVVLEDLANVARTQRGIDSGGNDFMQIQDSEVGIRHSMDQLLKWVDAPSVTEALR</sequence>
<dbReference type="PANTHER" id="PTHR43756">
    <property type="entry name" value="CHOLINE MONOOXYGENASE, CHLOROPLASTIC"/>
    <property type="match status" value="1"/>
</dbReference>
<comment type="cofactor">
    <cofactor evidence="1">
        <name>Fe cation</name>
        <dbReference type="ChEBI" id="CHEBI:24875"/>
    </cofactor>
</comment>
<gene>
    <name evidence="9" type="ORF">GCM10011614_00910</name>
</gene>
<evidence type="ECO:0000313" key="9">
    <source>
        <dbReference type="EMBL" id="GGY90089.1"/>
    </source>
</evidence>
<dbReference type="InterPro" id="IPR015879">
    <property type="entry name" value="Ring_hydroxy_dOase_asu_C_dom"/>
</dbReference>
<dbReference type="PROSITE" id="PS51296">
    <property type="entry name" value="RIESKE"/>
    <property type="match status" value="1"/>
</dbReference>
<dbReference type="InterPro" id="IPR017941">
    <property type="entry name" value="Rieske_2Fe-2S"/>
</dbReference>
<dbReference type="PROSITE" id="PS00570">
    <property type="entry name" value="RING_HYDROXYL_ALPHA"/>
    <property type="match status" value="1"/>
</dbReference>
<accession>A0A918P882</accession>
<dbReference type="PANTHER" id="PTHR43756:SF5">
    <property type="entry name" value="CHOLINE MONOOXYGENASE, CHLOROPLASTIC"/>
    <property type="match status" value="1"/>
</dbReference>
<keyword evidence="5" id="KW-0408">Iron</keyword>
<dbReference type="Proteomes" id="UP000648075">
    <property type="component" value="Unassembled WGS sequence"/>
</dbReference>
<dbReference type="AlphaFoldDB" id="A0A918P882"/>
<keyword evidence="10" id="KW-1185">Reference proteome</keyword>
<dbReference type="Pfam" id="PF00355">
    <property type="entry name" value="Rieske"/>
    <property type="match status" value="1"/>
</dbReference>
<evidence type="ECO:0000256" key="4">
    <source>
        <dbReference type="ARBA" id="ARBA00023002"/>
    </source>
</evidence>
<proteinExistence type="predicted"/>
<keyword evidence="3" id="KW-0479">Metal-binding</keyword>
<dbReference type="Pfam" id="PF00848">
    <property type="entry name" value="Ring_hydroxyl_A"/>
    <property type="match status" value="1"/>
</dbReference>
<evidence type="ECO:0000256" key="3">
    <source>
        <dbReference type="ARBA" id="ARBA00022723"/>
    </source>
</evidence>
<dbReference type="RefSeq" id="WP_229813598.1">
    <property type="nucleotide sequence ID" value="NZ_BMZA01000001.1"/>
</dbReference>
<evidence type="ECO:0000256" key="6">
    <source>
        <dbReference type="ARBA" id="ARBA00023014"/>
    </source>
</evidence>
<dbReference type="GO" id="GO:0005506">
    <property type="term" value="F:iron ion binding"/>
    <property type="evidence" value="ECO:0007669"/>
    <property type="project" value="InterPro"/>
</dbReference>
<dbReference type="InterPro" id="IPR001663">
    <property type="entry name" value="Rng_hydr_dOase-A"/>
</dbReference>
<comment type="caution">
    <text evidence="9">The sequence shown here is derived from an EMBL/GenBank/DDBJ whole genome shotgun (WGS) entry which is preliminary data.</text>
</comment>
<keyword evidence="6" id="KW-0411">Iron-sulfur</keyword>
<evidence type="ECO:0000256" key="1">
    <source>
        <dbReference type="ARBA" id="ARBA00001962"/>
    </source>
</evidence>
<keyword evidence="4" id="KW-0560">Oxidoreductase</keyword>
<organism evidence="9 10">
    <name type="scientific">Novosphingobium colocasiae</name>
    <dbReference type="NCBI Taxonomy" id="1256513"/>
    <lineage>
        <taxon>Bacteria</taxon>
        <taxon>Pseudomonadati</taxon>
        <taxon>Pseudomonadota</taxon>
        <taxon>Alphaproteobacteria</taxon>
        <taxon>Sphingomonadales</taxon>
        <taxon>Sphingomonadaceae</taxon>
        <taxon>Novosphingobium</taxon>
    </lineage>
</organism>
<dbReference type="Gene3D" id="2.102.10.10">
    <property type="entry name" value="Rieske [2Fe-2S] iron-sulphur domain"/>
    <property type="match status" value="1"/>
</dbReference>